<accession>A0A6A6AL46</accession>
<sequence length="103" mass="11613">MSFETPQHRCHEKLLTFYWSCGLVRLTFDFCRGIGASGSRPRECIFAALDETRPRQQSFAAVLLLQFSQSTGAAMFTFACDSIRRRGLFTRLCLTPPCPAVTL</sequence>
<proteinExistence type="predicted"/>
<reference evidence="1" key="1">
    <citation type="journal article" date="2020" name="Stud. Mycol.">
        <title>101 Dothideomycetes genomes: a test case for predicting lifestyles and emergence of pathogens.</title>
        <authorList>
            <person name="Haridas S."/>
            <person name="Albert R."/>
            <person name="Binder M."/>
            <person name="Bloem J."/>
            <person name="Labutti K."/>
            <person name="Salamov A."/>
            <person name="Andreopoulos B."/>
            <person name="Baker S."/>
            <person name="Barry K."/>
            <person name="Bills G."/>
            <person name="Bluhm B."/>
            <person name="Cannon C."/>
            <person name="Castanera R."/>
            <person name="Culley D."/>
            <person name="Daum C."/>
            <person name="Ezra D."/>
            <person name="Gonzalez J."/>
            <person name="Henrissat B."/>
            <person name="Kuo A."/>
            <person name="Liang C."/>
            <person name="Lipzen A."/>
            <person name="Lutzoni F."/>
            <person name="Magnuson J."/>
            <person name="Mondo S."/>
            <person name="Nolan M."/>
            <person name="Ohm R."/>
            <person name="Pangilinan J."/>
            <person name="Park H.-J."/>
            <person name="Ramirez L."/>
            <person name="Alfaro M."/>
            <person name="Sun H."/>
            <person name="Tritt A."/>
            <person name="Yoshinaga Y."/>
            <person name="Zwiers L.-H."/>
            <person name="Turgeon B."/>
            <person name="Goodwin S."/>
            <person name="Spatafora J."/>
            <person name="Crous P."/>
            <person name="Grigoriev I."/>
        </authorList>
    </citation>
    <scope>NUCLEOTIDE SEQUENCE</scope>
    <source>
        <strain evidence="1">CBS 119687</strain>
    </source>
</reference>
<dbReference type="EMBL" id="ML977502">
    <property type="protein sequence ID" value="KAF2131597.1"/>
    <property type="molecule type" value="Genomic_DNA"/>
</dbReference>
<dbReference type="AlphaFoldDB" id="A0A6A6AL46"/>
<dbReference type="GeneID" id="54402912"/>
<gene>
    <name evidence="1" type="ORF">P153DRAFT_199185</name>
</gene>
<keyword evidence="2" id="KW-1185">Reference proteome</keyword>
<organism evidence="1 2">
    <name type="scientific">Dothidotthia symphoricarpi CBS 119687</name>
    <dbReference type="NCBI Taxonomy" id="1392245"/>
    <lineage>
        <taxon>Eukaryota</taxon>
        <taxon>Fungi</taxon>
        <taxon>Dikarya</taxon>
        <taxon>Ascomycota</taxon>
        <taxon>Pezizomycotina</taxon>
        <taxon>Dothideomycetes</taxon>
        <taxon>Pleosporomycetidae</taxon>
        <taxon>Pleosporales</taxon>
        <taxon>Dothidotthiaceae</taxon>
        <taxon>Dothidotthia</taxon>
    </lineage>
</organism>
<name>A0A6A6AL46_9PLEO</name>
<dbReference type="RefSeq" id="XP_033525984.1">
    <property type="nucleotide sequence ID" value="XM_033662480.1"/>
</dbReference>
<evidence type="ECO:0000313" key="1">
    <source>
        <dbReference type="EMBL" id="KAF2131597.1"/>
    </source>
</evidence>
<dbReference type="Proteomes" id="UP000799771">
    <property type="component" value="Unassembled WGS sequence"/>
</dbReference>
<protein>
    <submittedName>
        <fullName evidence="1">Uncharacterized protein</fullName>
    </submittedName>
</protein>
<evidence type="ECO:0000313" key="2">
    <source>
        <dbReference type="Proteomes" id="UP000799771"/>
    </source>
</evidence>